<dbReference type="InterPro" id="IPR011011">
    <property type="entry name" value="Znf_FYVE_PHD"/>
</dbReference>
<dbReference type="GO" id="GO:0005634">
    <property type="term" value="C:nucleus"/>
    <property type="evidence" value="ECO:0007669"/>
    <property type="project" value="TreeGrafter"/>
</dbReference>
<keyword evidence="1" id="KW-0479">Metal-binding</keyword>
<proteinExistence type="predicted"/>
<keyword evidence="6" id="KW-1185">Reference proteome</keyword>
<dbReference type="SMART" id="SM00249">
    <property type="entry name" value="PHD"/>
    <property type="match status" value="1"/>
</dbReference>
<dbReference type="Proteomes" id="UP000664859">
    <property type="component" value="Unassembled WGS sequence"/>
</dbReference>
<dbReference type="PANTHER" id="PTHR12420:SF42">
    <property type="entry name" value="G2_M PHASE-SPECIFIC E3 UBIQUITIN-PROTEIN LIGASE"/>
    <property type="match status" value="1"/>
</dbReference>
<evidence type="ECO:0000256" key="3">
    <source>
        <dbReference type="ARBA" id="ARBA00022833"/>
    </source>
</evidence>
<dbReference type="InterPro" id="IPR001965">
    <property type="entry name" value="Znf_PHD"/>
</dbReference>
<evidence type="ECO:0000256" key="2">
    <source>
        <dbReference type="ARBA" id="ARBA00022771"/>
    </source>
</evidence>
<evidence type="ECO:0000256" key="1">
    <source>
        <dbReference type="ARBA" id="ARBA00022723"/>
    </source>
</evidence>
<dbReference type="AlphaFoldDB" id="A0A835Z817"/>
<evidence type="ECO:0000259" key="4">
    <source>
        <dbReference type="PROSITE" id="PS51805"/>
    </source>
</evidence>
<accession>A0A835Z817</accession>
<dbReference type="Gene3D" id="3.30.40.10">
    <property type="entry name" value="Zinc/RING finger domain, C3HC4 (zinc finger)"/>
    <property type="match status" value="1"/>
</dbReference>
<dbReference type="InterPro" id="IPR013083">
    <property type="entry name" value="Znf_RING/FYVE/PHD"/>
</dbReference>
<dbReference type="OrthoDB" id="538223at2759"/>
<dbReference type="Pfam" id="PF13771">
    <property type="entry name" value="zf-HC5HC2H"/>
    <property type="match status" value="1"/>
</dbReference>
<organism evidence="5 6">
    <name type="scientific">Tribonema minus</name>
    <dbReference type="NCBI Taxonomy" id="303371"/>
    <lineage>
        <taxon>Eukaryota</taxon>
        <taxon>Sar</taxon>
        <taxon>Stramenopiles</taxon>
        <taxon>Ochrophyta</taxon>
        <taxon>PX clade</taxon>
        <taxon>Xanthophyceae</taxon>
        <taxon>Tribonematales</taxon>
        <taxon>Tribonemataceae</taxon>
        <taxon>Tribonema</taxon>
    </lineage>
</organism>
<dbReference type="InterPro" id="IPR034732">
    <property type="entry name" value="EPHD"/>
</dbReference>
<dbReference type="SUPFAM" id="SSF57903">
    <property type="entry name" value="FYVE/PHD zinc finger"/>
    <property type="match status" value="1"/>
</dbReference>
<sequence length="236" mass="23923">MADAASAAAAPSAAAAVTPPPQAAAAPAAPAAAAAAAAAAASAAAAAAPAAVTLIERSDLRCALCNEGHSPDTPLPGPLVGVHPFVFGRERLWAHDDCAIWSPQAFRAAPAGAAGLGLGAGESGELWWNLAVEVRRGRKLRCALCGTMGATIGCQLQVCRHSFHLPCARTTGWDGDDTAVGAFYCPRHRRGGGGSIAAIRAQQVSACFWSAAAGVRCAQHVYIYVRVLARGCFVLC</sequence>
<dbReference type="EMBL" id="JAFCMP010000108">
    <property type="protein sequence ID" value="KAG5186650.1"/>
    <property type="molecule type" value="Genomic_DNA"/>
</dbReference>
<dbReference type="GO" id="GO:0008270">
    <property type="term" value="F:zinc ion binding"/>
    <property type="evidence" value="ECO:0007669"/>
    <property type="project" value="UniProtKB-KW"/>
</dbReference>
<evidence type="ECO:0000313" key="6">
    <source>
        <dbReference type="Proteomes" id="UP000664859"/>
    </source>
</evidence>
<protein>
    <recommendedName>
        <fullName evidence="4">PHD-type domain-containing protein</fullName>
    </recommendedName>
</protein>
<dbReference type="PANTHER" id="PTHR12420">
    <property type="entry name" value="PHD FINGER PROTEIN"/>
    <property type="match status" value="1"/>
</dbReference>
<keyword evidence="2" id="KW-0863">Zinc-finger</keyword>
<dbReference type="InterPro" id="IPR051188">
    <property type="entry name" value="PHD-type_Zinc_Finger"/>
</dbReference>
<dbReference type="PROSITE" id="PS51805">
    <property type="entry name" value="EPHD"/>
    <property type="match status" value="1"/>
</dbReference>
<evidence type="ECO:0000313" key="5">
    <source>
        <dbReference type="EMBL" id="KAG5186650.1"/>
    </source>
</evidence>
<reference evidence="5" key="1">
    <citation type="submission" date="2021-02" db="EMBL/GenBank/DDBJ databases">
        <title>First Annotated Genome of the Yellow-green Alga Tribonema minus.</title>
        <authorList>
            <person name="Mahan K.M."/>
        </authorList>
    </citation>
    <scope>NUCLEOTIDE SEQUENCE</scope>
    <source>
        <strain evidence="5">UTEX B ZZ1240</strain>
    </source>
</reference>
<name>A0A835Z817_9STRA</name>
<feature type="domain" description="PHD-type" evidence="4">
    <location>
        <begin position="59"/>
        <end position="189"/>
    </location>
</feature>
<gene>
    <name evidence="5" type="ORF">JKP88DRAFT_179550</name>
</gene>
<comment type="caution">
    <text evidence="5">The sequence shown here is derived from an EMBL/GenBank/DDBJ whole genome shotgun (WGS) entry which is preliminary data.</text>
</comment>
<keyword evidence="3" id="KW-0862">Zinc</keyword>